<organism evidence="3 4">
    <name type="scientific">Henosepilachna vigintioctopunctata</name>
    <dbReference type="NCBI Taxonomy" id="420089"/>
    <lineage>
        <taxon>Eukaryota</taxon>
        <taxon>Metazoa</taxon>
        <taxon>Ecdysozoa</taxon>
        <taxon>Arthropoda</taxon>
        <taxon>Hexapoda</taxon>
        <taxon>Insecta</taxon>
        <taxon>Pterygota</taxon>
        <taxon>Neoptera</taxon>
        <taxon>Endopterygota</taxon>
        <taxon>Coleoptera</taxon>
        <taxon>Polyphaga</taxon>
        <taxon>Cucujiformia</taxon>
        <taxon>Coccinelloidea</taxon>
        <taxon>Coccinellidae</taxon>
        <taxon>Epilachninae</taxon>
        <taxon>Epilachnini</taxon>
        <taxon>Henosepilachna</taxon>
    </lineage>
</organism>
<feature type="compositionally biased region" description="Basic and acidic residues" evidence="1">
    <location>
        <begin position="327"/>
        <end position="355"/>
    </location>
</feature>
<accession>A0AAW1TX42</accession>
<comment type="caution">
    <text evidence="3">The sequence shown here is derived from an EMBL/GenBank/DDBJ whole genome shotgun (WGS) entry which is preliminary data.</text>
</comment>
<sequence>MGCVIGKNLGDDQTISMDGIDIILNDKKQTKEDKEVENIKKQIEKYPEMFILNNLLMCFVFFKNYVTDFYDFSNTNIPKEEQMLDVELKTQAKKSILPNILIDKIQKNIKFLREHIEENKDGKETENITTIHEEYLTPKIMYMVHNNIEVTVADNGNEYTPIAVPGCSVVVEEIMKELGGRNLVLEGSKEPEKTEKFNKHGFLRLRVTANSSKNIGKQQLVDRKEYKPQHTDVVNPGTSKEYLTKDLENEEYSEIIAFNTPKNINIRPTNGRRETLPNDCFQRRKIKKINEGADNKMGEGYDIEFEDDDYETSDSDEDEETDEEQEDNKRNNDEQTNNEETKKAENRSEGETKDEKDDEEKGTELFEEITYLSSKGFLEYFQSEVFPNAVGTLLGFTEKQIENSQLYPGYIICDKEGDNQYKIIPAVPIDWPLQAKEFTNRKTRKLYDRKNNKYEWPTESMVQELKGLNCVVIPKGFVDKKDVNNPDSEIEWEIHFPKTERFLEMRLAHAQVKCYIFLISLFKTFIEKVTSHRGLVMEHLRTHLFWECEKDAMSWPEHKMGIKILNVIEDLNSGLSKRNIPDFFIKNKNIFENIPSMYIQFAQKIFHDVLQFPVMHFLEALKNLKYVQEDFYPVPDLDELEYLLISEEVLQPKKSSLHPRKNKKVKAKRKKKIASRQISPKDTDLDWKILNERLNRKKHLKEMKRKKAQEAKNTKVMGKNRNLKISFEHLDILRQRELLQYFIKHFIAISKKSREIGPLNQSRFYIDRARCNWRVLVELVGSSNDTNEIERAINEEENEIENMLEKSSAHVDIAPPTPRRNKGPTASSFNISNSEKIALTPKLYIRSVSDSRSKMKDKELVKEKRVKSVAFDDNVEVSAC</sequence>
<reference evidence="3 4" key="1">
    <citation type="submission" date="2023-03" db="EMBL/GenBank/DDBJ databases">
        <title>Genome insight into feeding habits of ladybird beetles.</title>
        <authorList>
            <person name="Li H.-S."/>
            <person name="Huang Y.-H."/>
            <person name="Pang H."/>
        </authorList>
    </citation>
    <scope>NUCLEOTIDE SEQUENCE [LARGE SCALE GENOMIC DNA]</scope>
    <source>
        <strain evidence="3">SYSU_2023b</strain>
        <tissue evidence="3">Whole body</tissue>
    </source>
</reference>
<dbReference type="PANTHER" id="PTHR10656:SF69">
    <property type="entry name" value="MAB-21-LIKE HHH_H2TH-LIKE DOMAIN-CONTAINING PROTEIN"/>
    <property type="match status" value="1"/>
</dbReference>
<evidence type="ECO:0000256" key="1">
    <source>
        <dbReference type="SAM" id="MobiDB-lite"/>
    </source>
</evidence>
<feature type="domain" description="Mab-21-like HhH/H2TH-like" evidence="2">
    <location>
        <begin position="519"/>
        <end position="603"/>
    </location>
</feature>
<dbReference type="InterPro" id="IPR024810">
    <property type="entry name" value="MAB21L/cGLR"/>
</dbReference>
<feature type="compositionally biased region" description="Acidic residues" evidence="1">
    <location>
        <begin position="301"/>
        <end position="326"/>
    </location>
</feature>
<dbReference type="Pfam" id="PF20266">
    <property type="entry name" value="Mab-21_C"/>
    <property type="match status" value="1"/>
</dbReference>
<dbReference type="PANTHER" id="PTHR10656">
    <property type="entry name" value="CELL FATE DETERMINING PROTEIN MAB21-RELATED"/>
    <property type="match status" value="1"/>
</dbReference>
<dbReference type="EMBL" id="JARQZJ010000016">
    <property type="protein sequence ID" value="KAK9873165.1"/>
    <property type="molecule type" value="Genomic_DNA"/>
</dbReference>
<proteinExistence type="predicted"/>
<dbReference type="AlphaFoldDB" id="A0AAW1TX42"/>
<dbReference type="SMART" id="SM01265">
    <property type="entry name" value="Mab-21"/>
    <property type="match status" value="1"/>
</dbReference>
<keyword evidence="4" id="KW-1185">Reference proteome</keyword>
<name>A0AAW1TX42_9CUCU</name>
<protein>
    <recommendedName>
        <fullName evidence="2">Mab-21-like HhH/H2TH-like domain-containing protein</fullName>
    </recommendedName>
</protein>
<dbReference type="InterPro" id="IPR046906">
    <property type="entry name" value="Mab-21_HhH/H2TH-like"/>
</dbReference>
<dbReference type="Proteomes" id="UP001431783">
    <property type="component" value="Unassembled WGS sequence"/>
</dbReference>
<evidence type="ECO:0000259" key="2">
    <source>
        <dbReference type="Pfam" id="PF20266"/>
    </source>
</evidence>
<feature type="region of interest" description="Disordered" evidence="1">
    <location>
        <begin position="291"/>
        <end position="362"/>
    </location>
</feature>
<evidence type="ECO:0000313" key="3">
    <source>
        <dbReference type="EMBL" id="KAK9873165.1"/>
    </source>
</evidence>
<dbReference type="Gene3D" id="1.10.1410.40">
    <property type="match status" value="1"/>
</dbReference>
<gene>
    <name evidence="3" type="ORF">WA026_021397</name>
</gene>
<evidence type="ECO:0000313" key="4">
    <source>
        <dbReference type="Proteomes" id="UP001431783"/>
    </source>
</evidence>